<evidence type="ECO:0000256" key="5">
    <source>
        <dbReference type="ARBA" id="ARBA00022692"/>
    </source>
</evidence>
<dbReference type="GO" id="GO:0048787">
    <property type="term" value="C:presynaptic active zone membrane"/>
    <property type="evidence" value="ECO:0007669"/>
    <property type="project" value="TreeGrafter"/>
</dbReference>
<organism evidence="26 27">
    <name type="scientific">Oryzias melastigma</name>
    <name type="common">Marine medaka</name>
    <dbReference type="NCBI Taxonomy" id="30732"/>
    <lineage>
        <taxon>Eukaryota</taxon>
        <taxon>Metazoa</taxon>
        <taxon>Chordata</taxon>
        <taxon>Craniata</taxon>
        <taxon>Vertebrata</taxon>
        <taxon>Euteleostomi</taxon>
        <taxon>Actinopterygii</taxon>
        <taxon>Neopterygii</taxon>
        <taxon>Teleostei</taxon>
        <taxon>Neoteleostei</taxon>
        <taxon>Acanthomorphata</taxon>
        <taxon>Ovalentaria</taxon>
        <taxon>Atherinomorphae</taxon>
        <taxon>Beloniformes</taxon>
        <taxon>Adrianichthyidae</taxon>
        <taxon>Oryziinae</taxon>
        <taxon>Oryzias</taxon>
    </lineage>
</organism>
<dbReference type="Proteomes" id="UP000646548">
    <property type="component" value="Unassembled WGS sequence"/>
</dbReference>
<evidence type="ECO:0000313" key="27">
    <source>
        <dbReference type="Proteomes" id="UP000646548"/>
    </source>
</evidence>
<evidence type="ECO:0000256" key="18">
    <source>
        <dbReference type="ARBA" id="ARBA00037810"/>
    </source>
</evidence>
<feature type="domain" description="C2" evidence="25">
    <location>
        <begin position="1760"/>
        <end position="1911"/>
    </location>
</feature>
<dbReference type="InterPro" id="IPR055072">
    <property type="entry name" value="Ferlin_DSRM"/>
</dbReference>
<dbReference type="InterPro" id="IPR037721">
    <property type="entry name" value="Ferlin"/>
</dbReference>
<evidence type="ECO:0000256" key="22">
    <source>
        <dbReference type="ARBA" id="ARBA00079078"/>
    </source>
</evidence>
<dbReference type="InterPro" id="IPR037725">
    <property type="entry name" value="C2F_Ferlin"/>
</dbReference>
<dbReference type="SMART" id="SM00239">
    <property type="entry name" value="C2"/>
    <property type="match status" value="6"/>
</dbReference>
<dbReference type="GO" id="GO:0030672">
    <property type="term" value="C:synaptic vesicle membrane"/>
    <property type="evidence" value="ECO:0007669"/>
    <property type="project" value="UniProtKB-SubCell"/>
</dbReference>
<dbReference type="CDD" id="cd04037">
    <property type="entry name" value="C2E_Ferlin"/>
    <property type="match status" value="1"/>
</dbReference>
<keyword evidence="10" id="KW-0735">Signal-anchor</keyword>
<dbReference type="GO" id="GO:0007009">
    <property type="term" value="P:plasma membrane organization"/>
    <property type="evidence" value="ECO:0007669"/>
    <property type="project" value="TreeGrafter"/>
</dbReference>
<dbReference type="CDD" id="cd08373">
    <property type="entry name" value="C2A_Ferlin"/>
    <property type="match status" value="1"/>
</dbReference>
<dbReference type="InterPro" id="IPR032362">
    <property type="entry name" value="Ferlin_C"/>
</dbReference>
<dbReference type="InterPro" id="IPR037724">
    <property type="entry name" value="C2E_Ferlin"/>
</dbReference>
<dbReference type="Pfam" id="PF22901">
    <property type="entry name" value="dsrm_Ferlin"/>
    <property type="match status" value="1"/>
</dbReference>
<evidence type="ECO:0000256" key="21">
    <source>
        <dbReference type="ARBA" id="ARBA00067393"/>
    </source>
</evidence>
<dbReference type="InterPro" id="IPR035892">
    <property type="entry name" value="C2_domain_sf"/>
</dbReference>
<keyword evidence="7" id="KW-0677">Repeat</keyword>
<dbReference type="CDD" id="cd04018">
    <property type="entry name" value="C2C_Ferlin"/>
    <property type="match status" value="1"/>
</dbReference>
<name>A0A834FNG9_ORYME</name>
<keyword evidence="9" id="KW-0106">Calcium</keyword>
<evidence type="ECO:0000256" key="7">
    <source>
        <dbReference type="ARBA" id="ARBA00022737"/>
    </source>
</evidence>
<dbReference type="GO" id="GO:0005509">
    <property type="term" value="F:calcium ion binding"/>
    <property type="evidence" value="ECO:0007669"/>
    <property type="project" value="TreeGrafter"/>
</dbReference>
<dbReference type="FunFam" id="2.60.40.150:FF:000034">
    <property type="entry name" value="otoferlin isoform X2"/>
    <property type="match status" value="1"/>
</dbReference>
<evidence type="ECO:0000256" key="1">
    <source>
        <dbReference type="ARBA" id="ARBA00004323"/>
    </source>
</evidence>
<dbReference type="Pfam" id="PF00168">
    <property type="entry name" value="C2"/>
    <property type="match status" value="6"/>
</dbReference>
<reference evidence="26" key="1">
    <citation type="journal article" name="BMC Genomics">
        <title>Long-read sequencing and de novo genome assembly of marine medaka (Oryzias melastigma).</title>
        <authorList>
            <person name="Liang P."/>
            <person name="Saqib H.S.A."/>
            <person name="Ni X."/>
            <person name="Shen Y."/>
        </authorList>
    </citation>
    <scope>NUCLEOTIDE SEQUENCE</scope>
    <source>
        <strain evidence="26">Bigg-433</strain>
    </source>
</reference>
<dbReference type="InterPro" id="IPR037726">
    <property type="entry name" value="C2A_Ferlin"/>
</dbReference>
<keyword evidence="8" id="KW-0256">Endoplasmic reticulum</keyword>
<evidence type="ECO:0000256" key="9">
    <source>
        <dbReference type="ARBA" id="ARBA00022837"/>
    </source>
</evidence>
<evidence type="ECO:0000256" key="15">
    <source>
        <dbReference type="ARBA" id="ARBA00023136"/>
    </source>
</evidence>
<feature type="compositionally biased region" description="Acidic residues" evidence="23">
    <location>
        <begin position="667"/>
        <end position="689"/>
    </location>
</feature>
<evidence type="ECO:0000256" key="19">
    <source>
        <dbReference type="ARBA" id="ARBA00060375"/>
    </source>
</evidence>
<comment type="subcellular location">
    <subcellularLocation>
        <location evidence="18">Basolateral cell membrane</location>
        <topology evidence="18">Single-pass type II membrane protein</topology>
    </subcellularLocation>
    <subcellularLocation>
        <location evidence="19">Cytoplasmic vesicle</location>
        <location evidence="19">Secretory vesicle</location>
        <location evidence="19">Synaptic vesicle membrane</location>
        <topology evidence="19">Single-pass type II membrane protein</topology>
    </subcellularLocation>
    <subcellularLocation>
        <location evidence="2">Endoplasmic reticulum membrane</location>
        <topology evidence="2">Single-pass type II membrane protein</topology>
    </subcellularLocation>
    <subcellularLocation>
        <location evidence="1">Golgi apparatus membrane</location>
        <topology evidence="1">Single-pass type II membrane protein</topology>
    </subcellularLocation>
    <subcellularLocation>
        <location evidence="20">Presynaptic cell membrane</location>
        <topology evidence="20">Single-pass type II membrane protein</topology>
    </subcellularLocation>
</comment>
<evidence type="ECO:0000256" key="23">
    <source>
        <dbReference type="SAM" id="MobiDB-lite"/>
    </source>
</evidence>
<feature type="domain" description="C2" evidence="25">
    <location>
        <begin position="1"/>
        <end position="99"/>
    </location>
</feature>
<dbReference type="GO" id="GO:0016323">
    <property type="term" value="C:basolateral plasma membrane"/>
    <property type="evidence" value="ECO:0007669"/>
    <property type="project" value="UniProtKB-SubCell"/>
</dbReference>
<feature type="region of interest" description="Disordered" evidence="23">
    <location>
        <begin position="1342"/>
        <end position="1366"/>
    </location>
</feature>
<evidence type="ECO:0000256" key="8">
    <source>
        <dbReference type="ARBA" id="ARBA00022824"/>
    </source>
</evidence>
<dbReference type="InterPro" id="IPR037723">
    <property type="entry name" value="C2D_Ferlin"/>
</dbReference>
<evidence type="ECO:0000256" key="2">
    <source>
        <dbReference type="ARBA" id="ARBA00004648"/>
    </source>
</evidence>
<dbReference type="InterPro" id="IPR012561">
    <property type="entry name" value="Ferlin_B-domain"/>
</dbReference>
<keyword evidence="6" id="KW-0479">Metal-binding</keyword>
<dbReference type="InterPro" id="IPR000008">
    <property type="entry name" value="C2_dom"/>
</dbReference>
<feature type="domain" description="C2" evidence="25">
    <location>
        <begin position="953"/>
        <end position="1078"/>
    </location>
</feature>
<dbReference type="Pfam" id="PF16165">
    <property type="entry name" value="Ferlin_C"/>
    <property type="match status" value="1"/>
</dbReference>
<feature type="region of interest" description="Disordered" evidence="23">
    <location>
        <begin position="1419"/>
        <end position="1445"/>
    </location>
</feature>
<evidence type="ECO:0000256" key="24">
    <source>
        <dbReference type="SAM" id="Phobius"/>
    </source>
</evidence>
<dbReference type="InterPro" id="IPR037720">
    <property type="entry name" value="C2B_Ferlin"/>
</dbReference>
<evidence type="ECO:0000256" key="4">
    <source>
        <dbReference type="ARBA" id="ARBA00022475"/>
    </source>
</evidence>
<feature type="region of interest" description="Disordered" evidence="23">
    <location>
        <begin position="661"/>
        <end position="692"/>
    </location>
</feature>
<keyword evidence="12" id="KW-0770">Synapse</keyword>
<dbReference type="GO" id="GO:0005789">
    <property type="term" value="C:endoplasmic reticulum membrane"/>
    <property type="evidence" value="ECO:0007669"/>
    <property type="project" value="UniProtKB-SubCell"/>
</dbReference>
<evidence type="ECO:0000256" key="14">
    <source>
        <dbReference type="ARBA" id="ARBA00023054"/>
    </source>
</evidence>
<keyword evidence="17" id="KW-0968">Cytoplasmic vesicle</keyword>
<feature type="domain" description="C2" evidence="25">
    <location>
        <begin position="1149"/>
        <end position="1275"/>
    </location>
</feature>
<dbReference type="PANTHER" id="PTHR12546:SF32">
    <property type="entry name" value="OTOFERLIN"/>
    <property type="match status" value="1"/>
</dbReference>
<feature type="domain" description="C2" evidence="25">
    <location>
        <begin position="402"/>
        <end position="537"/>
    </location>
</feature>
<dbReference type="GO" id="GO:0016082">
    <property type="term" value="P:synaptic vesicle priming"/>
    <property type="evidence" value="ECO:0007669"/>
    <property type="project" value="TreeGrafter"/>
</dbReference>
<feature type="domain" description="C2" evidence="25">
    <location>
        <begin position="242"/>
        <end position="363"/>
    </location>
</feature>
<dbReference type="FunFam" id="2.60.40.150:FF:000081">
    <property type="entry name" value="otoferlin isoform X1"/>
    <property type="match status" value="1"/>
</dbReference>
<keyword evidence="5 24" id="KW-0812">Transmembrane</keyword>
<dbReference type="PROSITE" id="PS50004">
    <property type="entry name" value="C2"/>
    <property type="match status" value="7"/>
</dbReference>
<dbReference type="PANTHER" id="PTHR12546">
    <property type="entry name" value="FER-1-LIKE"/>
    <property type="match status" value="1"/>
</dbReference>
<dbReference type="Gene3D" id="2.60.40.150">
    <property type="entry name" value="C2 domain"/>
    <property type="match status" value="6"/>
</dbReference>
<feature type="transmembrane region" description="Helical" evidence="24">
    <location>
        <begin position="2010"/>
        <end position="2030"/>
    </location>
</feature>
<accession>A0A834FNG9</accession>
<dbReference type="GO" id="GO:0035612">
    <property type="term" value="F:AP-2 adaptor complex binding"/>
    <property type="evidence" value="ECO:0007669"/>
    <property type="project" value="TreeGrafter"/>
</dbReference>
<dbReference type="InterPro" id="IPR012968">
    <property type="entry name" value="FerIin_dom"/>
</dbReference>
<evidence type="ECO:0000256" key="12">
    <source>
        <dbReference type="ARBA" id="ARBA00023018"/>
    </source>
</evidence>
<evidence type="ECO:0000256" key="17">
    <source>
        <dbReference type="ARBA" id="ARBA00023329"/>
    </source>
</evidence>
<evidence type="ECO:0000256" key="3">
    <source>
        <dbReference type="ARBA" id="ARBA00007561"/>
    </source>
</evidence>
<keyword evidence="14" id="KW-0175">Coiled coil</keyword>
<sequence>MMALVVHLKKVSHLRGKGDRIAKVTFRGLPFCSRVAENCGDVAHFNETFRWPIASRLDENEMLEIQVYNYSKVFSNRLVGTFCMVLQKVAEEGHLELTDTLIDENNTSIKTSVTIEIRYQATDGSAGTWIDGEFLEVPDDRDGVFAFETDSLLSGQSHGSGTSHGRSLHGSIPTFRKAGKGVFSAMKLGKIKNSKDDHKRDEPAVLDMEDLDRKAMRLAGTLEPDTISLASVTAVTTNVSNKRSKPDIKMEPGSGRPVDYQISITVVEARQLIGLNMDPVVCVEVGDDKKYTSMKESTNCPYYNEYFVFDFHVPPDVLFDKIIKLSVIHSKNLLRSGTLVGTFKMDVGTVYSQPEHQFYHKWAILSDPDDITAGCKGYVKCDIAVVGKGDNIKTPHKANETDEDDIEGNLLLPEGIPAERQWARFYVKIYRAEGLPKMNTTIMANVKKAFIGENRDLVDPYVQVQFAGQKGKTSVQKSSYEPIWNEQIVFTELFPPLCKRIKVQIRDSDKVNDVAIGTHFIDLRKISNDGDKGFLPTLGPAWVNMYGSTRQYTLMDEHQDLNEGIGEGVSFRARLLLSVAVEILDTTSPEIISSSDVQVEGVSNISESATGKMEEFFLFGSFLEATMVDRKIGDKPITFEITIGNYGNQIDGVSKSAAAKKKKKDGESEDEENELILNSSEDEGEEEGDLVSVSTTPLMRPVITDRNYFHLPYFEKKPCVYIKSWWQDQRRRLYNSNIMDKIADKLEEGLNDVQEIIKTEKAFPERRLRGVLEELSVGCSRFVALANKDVNLAGRTKLDRERLKSCMREIDSMGQQAKQLRTQVKKNTVKDRLKLAQSFLQRLRFLADEPQHSIPDVFIWMMSNNKRIAYARVPSKDILFSTVDEETGKDCGKVKAAFLKLPGKKSFGPAGWTVQAKLELYLWLGVNRQRKDFLSGLPNGFEEVKAAQGGPGLLSLPPVSLVYEMKQVFQLRAHMYQARSLFAADSSGLSDPFARVFFSTHSQVTEVLSETLCPTWDQLLVFDDVELFGEASELRDDPPIIVVEIYDQDTVGKAEFIGRTFAKPTIKMCDEHYGPPRFPPQLEYFQIYRGNCTAGELLAAFELLQIPFDAEEIRRALIAVHDFAVPKIKIGQGGKADLPPIEGSTDSERGPILPVPLGIRPVLSRYRIEVLFWGLRDLKRINLAQVDRPRVDIECAGRGVQSVLIQNYKKNPNFSTLVKWFEVDLPENELLHPPLNIRVVDCRAFGRYILVGSHAVSSLRRFIYSPPDKTSNNWASAAKLMNGYMVLTNGSSQPRPLPSLSSRAFSRPAGDVVVNLDAEPQIRKMDTVVKLDARITVPFRQTEEEADKEKKKKKKKKKGGMDEEEETDERVLDWWSKYFASIETLKETLRTQEAAHAEAEEREEMEIAAESNFFLKGSKMKEKSREKKSAKDKKKGQTLESSEKTPVKSKVDELVVFNKELESEFGSFEDWLHTFNLYRGKAGDDDEHALDDDRIVGRFKGSLCMYKLPLSEEITREAGYDPNMGMFQSIPHNDPINVLVRIYVVRATDLHPADINGKADPYIIIKLGKTEVKDKENYISKQLNPVFGKSFDIEATFPMESMLTVSVYDWDLVGTDDLIGETKIDLENRFYSKFRATCGISSSYSVHGYNIWRDPMKPTQILTRLCKEGKIDGPHYGPGGKVKVANRIFTGPTEIEDENGLKKQTEEHLALTVLNHWEEIPRVGCKLVPEHVETRPLLNPDKPGIEQGRIEMWVDMFPSDMPAPGPALDISPRKPKRYELRVIIWNTDEVILEDDDYFTGEKSSDIFVRGWLKGQQEDKQDTDVHYHSLTGEGNFNWRFVFPFEYLVAEEKIVISKKESMFSWDETEYKIPPRLTLQVWDADHFSADDFLGAIELDLNRFPRGAKTAKQCSLDMIRNEHELPTISIFKQKRVKGWWPFVARDENDEMELTGKVEAELHLVTAEEAEKSPVGLGRNEPDPLEKPNRPDTTFLWFLSPLKAIRYLVCNRYKWLIIKIVLALLLLIMVGLFLYSMPGYLVKKLLGA</sequence>
<dbReference type="CDD" id="cd04017">
    <property type="entry name" value="C2D_Ferlin"/>
    <property type="match status" value="1"/>
</dbReference>
<feature type="domain" description="C2" evidence="25">
    <location>
        <begin position="1521"/>
        <end position="1639"/>
    </location>
</feature>
<dbReference type="CDD" id="cd04011">
    <property type="entry name" value="C2B_Ferlin"/>
    <property type="match status" value="1"/>
</dbReference>
<dbReference type="Pfam" id="PF08151">
    <property type="entry name" value="FerI"/>
    <property type="match status" value="1"/>
</dbReference>
<dbReference type="InterPro" id="IPR037722">
    <property type="entry name" value="C2C_Ferlin"/>
</dbReference>
<protein>
    <recommendedName>
        <fullName evidence="21">Otoferlin</fullName>
    </recommendedName>
    <alternativeName>
        <fullName evidence="22">Fer-1-like protein 2</fullName>
    </alternativeName>
</protein>
<dbReference type="GO" id="GO:0000139">
    <property type="term" value="C:Golgi membrane"/>
    <property type="evidence" value="ECO:0007669"/>
    <property type="project" value="UniProtKB-SubCell"/>
</dbReference>
<evidence type="ECO:0000256" key="6">
    <source>
        <dbReference type="ARBA" id="ARBA00022723"/>
    </source>
</evidence>
<evidence type="ECO:0000256" key="20">
    <source>
        <dbReference type="ARBA" id="ARBA00060434"/>
    </source>
</evidence>
<evidence type="ECO:0000256" key="13">
    <source>
        <dbReference type="ARBA" id="ARBA00023034"/>
    </source>
</evidence>
<keyword evidence="15 24" id="KW-0472">Membrane</keyword>
<dbReference type="SUPFAM" id="SSF49562">
    <property type="entry name" value="C2 domain (Calcium/lipid-binding domain, CaLB)"/>
    <property type="match status" value="7"/>
</dbReference>
<comment type="similarity">
    <text evidence="3">Belongs to the ferlin family.</text>
</comment>
<dbReference type="FunFam" id="2.60.40.150:FF:000054">
    <property type="entry name" value="otoferlin isoform X2"/>
    <property type="match status" value="1"/>
</dbReference>
<gene>
    <name evidence="26" type="ORF">FQA47_011711</name>
</gene>
<proteinExistence type="inferred from homology"/>
<evidence type="ECO:0000313" key="26">
    <source>
        <dbReference type="EMBL" id="KAF6737553.1"/>
    </source>
</evidence>
<dbReference type="SMART" id="SM01201">
    <property type="entry name" value="FerB"/>
    <property type="match status" value="1"/>
</dbReference>
<evidence type="ECO:0000256" key="16">
    <source>
        <dbReference type="ARBA" id="ARBA00023273"/>
    </source>
</evidence>
<comment type="caution">
    <text evidence="26">The sequence shown here is derived from an EMBL/GenBank/DDBJ whole genome shotgun (WGS) entry which is preliminary data.</text>
</comment>
<keyword evidence="4" id="KW-1003">Cell membrane</keyword>
<dbReference type="SMART" id="SM01202">
    <property type="entry name" value="FerI"/>
    <property type="match status" value="1"/>
</dbReference>
<dbReference type="CDD" id="cd08374">
    <property type="entry name" value="C2F_Ferlin"/>
    <property type="match status" value="1"/>
</dbReference>
<keyword evidence="11 24" id="KW-1133">Transmembrane helix</keyword>
<evidence type="ECO:0000259" key="25">
    <source>
        <dbReference type="PROSITE" id="PS50004"/>
    </source>
</evidence>
<dbReference type="EMBL" id="WKFB01000056">
    <property type="protein sequence ID" value="KAF6737553.1"/>
    <property type="molecule type" value="Genomic_DNA"/>
</dbReference>
<evidence type="ECO:0000256" key="11">
    <source>
        <dbReference type="ARBA" id="ARBA00022989"/>
    </source>
</evidence>
<dbReference type="Pfam" id="PF08150">
    <property type="entry name" value="FerB"/>
    <property type="match status" value="1"/>
</dbReference>
<keyword evidence="13" id="KW-0333">Golgi apparatus</keyword>
<evidence type="ECO:0000256" key="10">
    <source>
        <dbReference type="ARBA" id="ARBA00022968"/>
    </source>
</evidence>
<dbReference type="FunFam" id="2.60.40.150:FF:000009">
    <property type="entry name" value="dysferlin isoform X2"/>
    <property type="match status" value="1"/>
</dbReference>
<dbReference type="FunFam" id="2.60.40.150:FF:000089">
    <property type="entry name" value="otoferlin isoform X1"/>
    <property type="match status" value="1"/>
</dbReference>
<keyword evidence="16" id="KW-0966">Cell projection</keyword>